<feature type="non-terminal residue" evidence="5">
    <location>
        <position position="1"/>
    </location>
</feature>
<name>A0A444V647_ACIRT</name>
<dbReference type="InterPro" id="IPR006703">
    <property type="entry name" value="G_AIG1"/>
</dbReference>
<organism evidence="5 6">
    <name type="scientific">Acipenser ruthenus</name>
    <name type="common">Sterlet sturgeon</name>
    <dbReference type="NCBI Taxonomy" id="7906"/>
    <lineage>
        <taxon>Eukaryota</taxon>
        <taxon>Metazoa</taxon>
        <taxon>Chordata</taxon>
        <taxon>Craniata</taxon>
        <taxon>Vertebrata</taxon>
        <taxon>Euteleostomi</taxon>
        <taxon>Actinopterygii</taxon>
        <taxon>Chondrostei</taxon>
        <taxon>Acipenseriformes</taxon>
        <taxon>Acipenseridae</taxon>
        <taxon>Acipenser</taxon>
    </lineage>
</organism>
<evidence type="ECO:0000313" key="5">
    <source>
        <dbReference type="EMBL" id="RXM95893.1"/>
    </source>
</evidence>
<evidence type="ECO:0000256" key="3">
    <source>
        <dbReference type="ARBA" id="ARBA00023134"/>
    </source>
</evidence>
<dbReference type="PANTHER" id="PTHR10903:SF170">
    <property type="entry name" value="GTPASE IMAP FAMILY MEMBER 7"/>
    <property type="match status" value="1"/>
</dbReference>
<dbReference type="SUPFAM" id="SSF52540">
    <property type="entry name" value="P-loop containing nucleoside triphosphate hydrolases"/>
    <property type="match status" value="1"/>
</dbReference>
<comment type="caution">
    <text evidence="5">The sequence shown here is derived from an EMBL/GenBank/DDBJ whole genome shotgun (WGS) entry which is preliminary data.</text>
</comment>
<sequence length="258" mass="29975">LSYVLMFKSDVWSASITKCSKEEAGIGGHHVTGVDTPCIFGTWFDMEKVQREIVQCIFLTKPGPHAFLLIIQLGRFTKEDNDAVEMIKKLFGYSAAKYTMVLFTHGDLLKKQKITIETFLDTAHQNLQNLISYYGNRYHVFDSSIRDDHTQVKELLKKINQMVEANGGSNYTNEVFEEREREVRRVQEKIMKEREKDIKRHEVELKYRFTGIEYKKEKKALWLREEEKARKEAEERILKKCILQTAAAAGAGTAKEKK</sequence>
<dbReference type="PANTHER" id="PTHR10903">
    <property type="entry name" value="GTPASE, IMAP FAMILY MEMBER-RELATED"/>
    <property type="match status" value="1"/>
</dbReference>
<dbReference type="EMBL" id="SCEB01002023">
    <property type="protein sequence ID" value="RXM95893.1"/>
    <property type="molecule type" value="Genomic_DNA"/>
</dbReference>
<evidence type="ECO:0000256" key="2">
    <source>
        <dbReference type="ARBA" id="ARBA00022741"/>
    </source>
</evidence>
<evidence type="ECO:0000259" key="4">
    <source>
        <dbReference type="PROSITE" id="PS51720"/>
    </source>
</evidence>
<comment type="similarity">
    <text evidence="1">Belongs to the TRAFAC class TrmE-Era-EngA-EngB-Septin-like GTPase superfamily. AIG1/Toc34/Toc159-like paraseptin GTPase family. IAN subfamily.</text>
</comment>
<gene>
    <name evidence="5" type="ORF">EOD39_16351</name>
</gene>
<keyword evidence="6" id="KW-1185">Reference proteome</keyword>
<feature type="domain" description="AIG1-type G" evidence="4">
    <location>
        <begin position="1"/>
        <end position="180"/>
    </location>
</feature>
<keyword evidence="2" id="KW-0547">Nucleotide-binding</keyword>
<protein>
    <submittedName>
        <fullName evidence="5">GTPase IMAP family member 4</fullName>
    </submittedName>
</protein>
<keyword evidence="3" id="KW-0342">GTP-binding</keyword>
<dbReference type="Pfam" id="PF04548">
    <property type="entry name" value="AIG1"/>
    <property type="match status" value="1"/>
</dbReference>
<reference evidence="5 6" key="1">
    <citation type="submission" date="2019-01" db="EMBL/GenBank/DDBJ databases">
        <title>Draft Genome and Complete Hox-Cluster Characterization of the Sterlet Sturgeon (Acipenser ruthenus).</title>
        <authorList>
            <person name="Wei Q."/>
        </authorList>
    </citation>
    <scope>NUCLEOTIDE SEQUENCE [LARGE SCALE GENOMIC DNA]</scope>
    <source>
        <strain evidence="5">WHYD16114868_AA</strain>
        <tissue evidence="5">Blood</tissue>
    </source>
</reference>
<dbReference type="GO" id="GO:0005525">
    <property type="term" value="F:GTP binding"/>
    <property type="evidence" value="ECO:0007669"/>
    <property type="project" value="UniProtKB-KW"/>
</dbReference>
<evidence type="ECO:0000313" key="6">
    <source>
        <dbReference type="Proteomes" id="UP000289886"/>
    </source>
</evidence>
<dbReference type="PROSITE" id="PS51720">
    <property type="entry name" value="G_AIG1"/>
    <property type="match status" value="1"/>
</dbReference>
<evidence type="ECO:0000256" key="1">
    <source>
        <dbReference type="ARBA" id="ARBA00008535"/>
    </source>
</evidence>
<accession>A0A444V647</accession>
<dbReference type="AlphaFoldDB" id="A0A444V647"/>
<dbReference type="FunFam" id="3.40.50.300:FF:000366">
    <property type="entry name" value="GTPase, IMAP family member 2"/>
    <property type="match status" value="1"/>
</dbReference>
<dbReference type="Gene3D" id="3.40.50.300">
    <property type="entry name" value="P-loop containing nucleotide triphosphate hydrolases"/>
    <property type="match status" value="1"/>
</dbReference>
<dbReference type="InterPro" id="IPR027417">
    <property type="entry name" value="P-loop_NTPase"/>
</dbReference>
<dbReference type="Proteomes" id="UP000289886">
    <property type="component" value="Unassembled WGS sequence"/>
</dbReference>
<proteinExistence type="inferred from homology"/>
<dbReference type="InterPro" id="IPR045058">
    <property type="entry name" value="GIMA/IAN/Toc"/>
</dbReference>